<evidence type="ECO:0000313" key="1">
    <source>
        <dbReference type="EMBL" id="CAB4191808.1"/>
    </source>
</evidence>
<dbReference type="Gene3D" id="1.10.3210.10">
    <property type="entry name" value="Hypothetical protein af1432"/>
    <property type="match status" value="1"/>
</dbReference>
<dbReference type="InterPro" id="IPR052194">
    <property type="entry name" value="MESH1"/>
</dbReference>
<dbReference type="PANTHER" id="PTHR46246">
    <property type="entry name" value="GUANOSINE-3',5'-BIS(DIPHOSPHATE) 3'-PYROPHOSPHOHYDROLASE MESH1"/>
    <property type="match status" value="1"/>
</dbReference>
<name>A0A6J5RDQ3_9CAUD</name>
<dbReference type="PANTHER" id="PTHR46246:SF1">
    <property type="entry name" value="GUANOSINE-3',5'-BIS(DIPHOSPHATE) 3'-PYROPHOSPHOHYDROLASE MESH1"/>
    <property type="match status" value="1"/>
</dbReference>
<dbReference type="EMBL" id="LR797178">
    <property type="protein sequence ID" value="CAB4191808.1"/>
    <property type="molecule type" value="Genomic_DNA"/>
</dbReference>
<dbReference type="SUPFAM" id="SSF109604">
    <property type="entry name" value="HD-domain/PDEase-like"/>
    <property type="match status" value="1"/>
</dbReference>
<organism evidence="1">
    <name type="scientific">uncultured Caudovirales phage</name>
    <dbReference type="NCBI Taxonomy" id="2100421"/>
    <lineage>
        <taxon>Viruses</taxon>
        <taxon>Duplodnaviria</taxon>
        <taxon>Heunggongvirae</taxon>
        <taxon>Uroviricota</taxon>
        <taxon>Caudoviricetes</taxon>
        <taxon>Peduoviridae</taxon>
        <taxon>Maltschvirus</taxon>
        <taxon>Maltschvirus maltsch</taxon>
    </lineage>
</organism>
<dbReference type="Pfam" id="PF13328">
    <property type="entry name" value="HD_4"/>
    <property type="match status" value="1"/>
</dbReference>
<reference evidence="1" key="1">
    <citation type="submission" date="2020-05" db="EMBL/GenBank/DDBJ databases">
        <authorList>
            <person name="Chiriac C."/>
            <person name="Salcher M."/>
            <person name="Ghai R."/>
            <person name="Kavagutti S V."/>
        </authorList>
    </citation>
    <scope>NUCLEOTIDE SEQUENCE</scope>
</reference>
<accession>A0A6J5RDQ3</accession>
<gene>
    <name evidence="1" type="ORF">UFOVP1229_150</name>
</gene>
<sequence>MNDLSSSVTAAREFAIKAHGDQKYGKHPYVYHLDKVAEIVRPWGDELMIIAYLHDIMEDTNVMYHRLASQFGSMVANCVLLMTDVSRADRETKKRLANVDFSNAGWDNYPALIVKAADRLANVTESVSTGNTAKLEMYRAEHAEFWAAAYRPMLCNQIWTALDSLLNHTACETP</sequence>
<protein>
    <submittedName>
        <fullName evidence="1">HD/PDEase domain containing protein</fullName>
    </submittedName>
</protein>
<proteinExistence type="predicted"/>
<dbReference type="GO" id="GO:0008893">
    <property type="term" value="F:guanosine-3',5'-bis(diphosphate) 3'-diphosphatase activity"/>
    <property type="evidence" value="ECO:0007669"/>
    <property type="project" value="TreeGrafter"/>
</dbReference>